<dbReference type="PANTHER" id="PTHR35335:SF1">
    <property type="entry name" value="UPF0716 PROTEIN FXSA"/>
    <property type="match status" value="1"/>
</dbReference>
<evidence type="ECO:0000313" key="3">
    <source>
        <dbReference type="EMBL" id="RKN44757.1"/>
    </source>
</evidence>
<dbReference type="RefSeq" id="WP_120676465.1">
    <property type="nucleotide sequence ID" value="NZ_RBAL01000003.1"/>
</dbReference>
<dbReference type="OrthoDB" id="5192742at2"/>
<dbReference type="EMBL" id="RBAL01000003">
    <property type="protein sequence ID" value="RKN44757.1"/>
    <property type="molecule type" value="Genomic_DNA"/>
</dbReference>
<comment type="caution">
    <text evidence="3">The sequence shown here is derived from an EMBL/GenBank/DDBJ whole genome shotgun (WGS) entry which is preliminary data.</text>
</comment>
<dbReference type="InterPro" id="IPR007313">
    <property type="entry name" value="FxsA"/>
</dbReference>
<keyword evidence="2" id="KW-1133">Transmembrane helix</keyword>
<proteinExistence type="predicted"/>
<feature type="transmembrane region" description="Helical" evidence="2">
    <location>
        <begin position="55"/>
        <end position="76"/>
    </location>
</feature>
<keyword evidence="2" id="KW-0812">Transmembrane</keyword>
<sequence length="214" mass="23078">MTSGTPNPYRTGGGASSRGLRRRSRARRLLPLGVAVWAVLEFWLLTVIGNATNGLIVFVILLAGFVLGAVVIKIAGRRAWQRLTESLRPPAGREERAGAPEPRRGGNGLTMLGGLLLMLPGLISDAVGLLCIFPPTAELLRRSAGRLLSRGGGPLGAAYREGVSARDRMRMHRPDGKVVRGQVVRDEDRAAGTGEERERGDRGEPGDREDREQD</sequence>
<dbReference type="AlphaFoldDB" id="A0A3A9ZBP2"/>
<feature type="region of interest" description="Disordered" evidence="1">
    <location>
        <begin position="1"/>
        <end position="20"/>
    </location>
</feature>
<dbReference type="Pfam" id="PF04186">
    <property type="entry name" value="FxsA"/>
    <property type="match status" value="1"/>
</dbReference>
<dbReference type="NCBIfam" id="NF008527">
    <property type="entry name" value="PRK11463.1-1"/>
    <property type="match status" value="1"/>
</dbReference>
<feature type="transmembrane region" description="Helical" evidence="2">
    <location>
        <begin position="29"/>
        <end position="49"/>
    </location>
</feature>
<dbReference type="PANTHER" id="PTHR35335">
    <property type="entry name" value="UPF0716 PROTEIN FXSA"/>
    <property type="match status" value="1"/>
</dbReference>
<protein>
    <submittedName>
        <fullName evidence="3">FxsA family protein</fullName>
    </submittedName>
</protein>
<reference evidence="3 4" key="1">
    <citation type="journal article" date="2014" name="Int. J. Syst. Evol. Microbiol.">
        <title>Streptomyces hoynatensis sp. nov., isolated from deep marine sediment.</title>
        <authorList>
            <person name="Veyisoglu A."/>
            <person name="Sahin N."/>
        </authorList>
    </citation>
    <scope>NUCLEOTIDE SEQUENCE [LARGE SCALE GENOMIC DNA]</scope>
    <source>
        <strain evidence="3 4">KCTC 29097</strain>
    </source>
</reference>
<evidence type="ECO:0000313" key="4">
    <source>
        <dbReference type="Proteomes" id="UP000272474"/>
    </source>
</evidence>
<keyword evidence="4" id="KW-1185">Reference proteome</keyword>
<evidence type="ECO:0000256" key="1">
    <source>
        <dbReference type="SAM" id="MobiDB-lite"/>
    </source>
</evidence>
<evidence type="ECO:0000256" key="2">
    <source>
        <dbReference type="SAM" id="Phobius"/>
    </source>
</evidence>
<dbReference type="GO" id="GO:0016020">
    <property type="term" value="C:membrane"/>
    <property type="evidence" value="ECO:0007669"/>
    <property type="project" value="InterPro"/>
</dbReference>
<dbReference type="Proteomes" id="UP000272474">
    <property type="component" value="Unassembled WGS sequence"/>
</dbReference>
<gene>
    <name evidence="3" type="ORF">D7294_06395</name>
</gene>
<organism evidence="3 4">
    <name type="scientific">Streptomyces hoynatensis</name>
    <dbReference type="NCBI Taxonomy" id="1141874"/>
    <lineage>
        <taxon>Bacteria</taxon>
        <taxon>Bacillati</taxon>
        <taxon>Actinomycetota</taxon>
        <taxon>Actinomycetes</taxon>
        <taxon>Kitasatosporales</taxon>
        <taxon>Streptomycetaceae</taxon>
        <taxon>Streptomyces</taxon>
    </lineage>
</organism>
<keyword evidence="2" id="KW-0472">Membrane</keyword>
<dbReference type="NCBIfam" id="NF008528">
    <property type="entry name" value="PRK11463.1-2"/>
    <property type="match status" value="1"/>
</dbReference>
<name>A0A3A9ZBP2_9ACTN</name>
<feature type="region of interest" description="Disordered" evidence="1">
    <location>
        <begin position="166"/>
        <end position="214"/>
    </location>
</feature>
<accession>A0A3A9ZBP2</accession>